<evidence type="ECO:0000256" key="2">
    <source>
        <dbReference type="ARBA" id="ARBA00007448"/>
    </source>
</evidence>
<protein>
    <recommendedName>
        <fullName evidence="8">AAA family ATPase</fullName>
    </recommendedName>
</protein>
<keyword evidence="3" id="KW-0547">Nucleotide-binding</keyword>
<dbReference type="InterPro" id="IPR003593">
    <property type="entry name" value="AAA+_ATPase"/>
</dbReference>
<comment type="caution">
    <text evidence="6">The sequence shown here is derived from an EMBL/GenBank/DDBJ whole genome shotgun (WGS) entry which is preliminary data.</text>
</comment>
<keyword evidence="3" id="KW-0067">ATP-binding</keyword>
<feature type="domain" description="AAA+ ATPase" evidence="4">
    <location>
        <begin position="245"/>
        <end position="373"/>
    </location>
</feature>
<dbReference type="InterPro" id="IPR003960">
    <property type="entry name" value="ATPase_AAA_CS"/>
</dbReference>
<dbReference type="Pfam" id="PF00004">
    <property type="entry name" value="AAA"/>
    <property type="match status" value="1"/>
</dbReference>
<evidence type="ECO:0000256" key="1">
    <source>
        <dbReference type="ARBA" id="ARBA00004167"/>
    </source>
</evidence>
<dbReference type="Proteomes" id="UP000647587">
    <property type="component" value="Unassembled WGS sequence"/>
</dbReference>
<dbReference type="InterPro" id="IPR050747">
    <property type="entry name" value="Mitochondrial_chaperone_BCS1"/>
</dbReference>
<dbReference type="PROSITE" id="PS00674">
    <property type="entry name" value="AAA"/>
    <property type="match status" value="1"/>
</dbReference>
<dbReference type="RefSeq" id="WP_189010596.1">
    <property type="nucleotide sequence ID" value="NZ_BMPP01000015.1"/>
</dbReference>
<evidence type="ECO:0000259" key="5">
    <source>
        <dbReference type="SMART" id="SM01024"/>
    </source>
</evidence>
<dbReference type="SMART" id="SM01024">
    <property type="entry name" value="BCS1_N"/>
    <property type="match status" value="1"/>
</dbReference>
<dbReference type="SMART" id="SM00382">
    <property type="entry name" value="AAA"/>
    <property type="match status" value="1"/>
</dbReference>
<dbReference type="SUPFAM" id="SSF52540">
    <property type="entry name" value="P-loop containing nucleoside triphosphate hydrolases"/>
    <property type="match status" value="1"/>
</dbReference>
<dbReference type="Gene3D" id="3.40.50.300">
    <property type="entry name" value="P-loop containing nucleotide triphosphate hydrolases"/>
    <property type="match status" value="1"/>
</dbReference>
<evidence type="ECO:0008006" key="8">
    <source>
        <dbReference type="Google" id="ProtNLM"/>
    </source>
</evidence>
<organism evidence="6 7">
    <name type="scientific">Deinococcus malanensis</name>
    <dbReference type="NCBI Taxonomy" id="1706855"/>
    <lineage>
        <taxon>Bacteria</taxon>
        <taxon>Thermotogati</taxon>
        <taxon>Deinococcota</taxon>
        <taxon>Deinococci</taxon>
        <taxon>Deinococcales</taxon>
        <taxon>Deinococcaceae</taxon>
        <taxon>Deinococcus</taxon>
    </lineage>
</organism>
<gene>
    <name evidence="6" type="ORF">GCM10008955_32160</name>
</gene>
<evidence type="ECO:0000256" key="3">
    <source>
        <dbReference type="RuleBase" id="RU003651"/>
    </source>
</evidence>
<proteinExistence type="inferred from homology"/>
<feature type="domain" description="BCS1 N-terminal" evidence="5">
    <location>
        <begin position="34"/>
        <end position="214"/>
    </location>
</feature>
<dbReference type="PANTHER" id="PTHR23070">
    <property type="entry name" value="BCS1 AAA-TYPE ATPASE"/>
    <property type="match status" value="1"/>
</dbReference>
<dbReference type="InterPro" id="IPR027417">
    <property type="entry name" value="P-loop_NTPase"/>
</dbReference>
<accession>A0ABQ2EZW5</accession>
<comment type="subcellular location">
    <subcellularLocation>
        <location evidence="1">Membrane</location>
        <topology evidence="1">Single-pass membrane protein</topology>
    </subcellularLocation>
</comment>
<reference evidence="7" key="1">
    <citation type="journal article" date="2019" name="Int. J. Syst. Evol. Microbiol.">
        <title>The Global Catalogue of Microorganisms (GCM) 10K type strain sequencing project: providing services to taxonomists for standard genome sequencing and annotation.</title>
        <authorList>
            <consortium name="The Broad Institute Genomics Platform"/>
            <consortium name="The Broad Institute Genome Sequencing Center for Infectious Disease"/>
            <person name="Wu L."/>
            <person name="Ma J."/>
        </authorList>
    </citation>
    <scope>NUCLEOTIDE SEQUENCE [LARGE SCALE GENOMIC DNA]</scope>
    <source>
        <strain evidence="7">JCM 30331</strain>
    </source>
</reference>
<keyword evidence="7" id="KW-1185">Reference proteome</keyword>
<dbReference type="Pfam" id="PF08740">
    <property type="entry name" value="BCS1_N"/>
    <property type="match status" value="1"/>
</dbReference>
<evidence type="ECO:0000313" key="7">
    <source>
        <dbReference type="Proteomes" id="UP000647587"/>
    </source>
</evidence>
<evidence type="ECO:0000259" key="4">
    <source>
        <dbReference type="SMART" id="SM00382"/>
    </source>
</evidence>
<dbReference type="InterPro" id="IPR014851">
    <property type="entry name" value="BCS1_N"/>
</dbReference>
<sequence length="448" mass="49293">MTFPNVTTLLNELRHLISQTLATNELAQGGLLIATLSAAALYARTLPVALWTLAKRHLTFTLDVQGDDSAFPWLAAWLAAQPVGHRLRHLGVVTRFNEQMGGQNLTLGTDHDGDEINVRLVPLSGQVLLRFRGHWILARPERQQRKGDSDRLLGYSHSLTFRMLAGARAVIPDLLQEAYDFTAGRADGKVEIHAPQYEGWALVERRPARPLSSLIYDTDLVSGLHSDLAAFFADRDWYASMGIPYRRGYLLHGPPGNGKSSLVAALAGAFGLNVCVLNLATPDLSDDRLTRLLANLPRRALLLLEDIDAVFLGREPRAPAVKLSFNGLLNALDGVAAGEGRVTFMTTNDLAGLDPALIRPGRADRHLLIANATQAQLCGMLRRFWPDWAVEDAQALASRIPDGALSMARVQEYLLERRADESAVRRDWDALYLPRSSGCPTRLRLRAG</sequence>
<evidence type="ECO:0000313" key="6">
    <source>
        <dbReference type="EMBL" id="GGK35778.1"/>
    </source>
</evidence>
<dbReference type="InterPro" id="IPR003959">
    <property type="entry name" value="ATPase_AAA_core"/>
</dbReference>
<comment type="similarity">
    <text evidence="2">Belongs to the AAA ATPase family. BCS1 subfamily.</text>
</comment>
<dbReference type="EMBL" id="BMPP01000015">
    <property type="protein sequence ID" value="GGK35778.1"/>
    <property type="molecule type" value="Genomic_DNA"/>
</dbReference>
<name>A0ABQ2EZW5_9DEIO</name>